<feature type="repeat" description="PPR" evidence="2">
    <location>
        <begin position="918"/>
        <end position="952"/>
    </location>
</feature>
<dbReference type="InterPro" id="IPR057538">
    <property type="entry name" value="RXYLT1_C"/>
</dbReference>
<dbReference type="Gene3D" id="1.25.40.10">
    <property type="entry name" value="Tetratricopeptide repeat domain"/>
    <property type="match status" value="3"/>
</dbReference>
<keyword evidence="1" id="KW-0677">Repeat</keyword>
<protein>
    <recommendedName>
        <fullName evidence="3">RXYLT1 C-terminal domain-containing protein</fullName>
    </recommendedName>
</protein>
<dbReference type="PANTHER" id="PTHR47447:SF17">
    <property type="entry name" value="OS12G0638900 PROTEIN"/>
    <property type="match status" value="1"/>
</dbReference>
<dbReference type="Pfam" id="PF24785">
    <property type="entry name" value="RXYLT1_C"/>
    <property type="match status" value="1"/>
</dbReference>
<dbReference type="PANTHER" id="PTHR47447">
    <property type="entry name" value="OS03G0856100 PROTEIN"/>
    <property type="match status" value="1"/>
</dbReference>
<accession>A0AA36HQI9</accession>
<dbReference type="InterPro" id="IPR011990">
    <property type="entry name" value="TPR-like_helical_dom_sf"/>
</dbReference>
<comment type="caution">
    <text evidence="4">The sequence shown here is derived from an EMBL/GenBank/DDBJ whole genome shotgun (WGS) entry which is preliminary data.</text>
</comment>
<dbReference type="Pfam" id="PF01535">
    <property type="entry name" value="PPR"/>
    <property type="match status" value="3"/>
</dbReference>
<dbReference type="Proteomes" id="UP001178507">
    <property type="component" value="Unassembled WGS sequence"/>
</dbReference>
<feature type="domain" description="RXYLT1 C-terminal" evidence="3">
    <location>
        <begin position="396"/>
        <end position="496"/>
    </location>
</feature>
<name>A0AA36HQI9_9DINO</name>
<keyword evidence="5" id="KW-1185">Reference proteome</keyword>
<dbReference type="InterPro" id="IPR002885">
    <property type="entry name" value="PPR_rpt"/>
</dbReference>
<evidence type="ECO:0000313" key="5">
    <source>
        <dbReference type="Proteomes" id="UP001178507"/>
    </source>
</evidence>
<evidence type="ECO:0000256" key="1">
    <source>
        <dbReference type="ARBA" id="ARBA00022737"/>
    </source>
</evidence>
<feature type="repeat" description="PPR" evidence="2">
    <location>
        <begin position="1017"/>
        <end position="1051"/>
    </location>
</feature>
<evidence type="ECO:0000256" key="2">
    <source>
        <dbReference type="PROSITE-ProRule" id="PRU00708"/>
    </source>
</evidence>
<proteinExistence type="predicted"/>
<dbReference type="EMBL" id="CAUJNA010000136">
    <property type="protein sequence ID" value="CAJ1372453.1"/>
    <property type="molecule type" value="Genomic_DNA"/>
</dbReference>
<gene>
    <name evidence="4" type="ORF">EVOR1521_LOCUS2534</name>
</gene>
<dbReference type="PROSITE" id="PS51375">
    <property type="entry name" value="PPR"/>
    <property type="match status" value="2"/>
</dbReference>
<dbReference type="AlphaFoldDB" id="A0AA36HQI9"/>
<sequence length="1116" mass="122433">MVLCQNYHLPVKDAAHHLGQCGYLNQHAVGLNPFRLTEVHVRRLRSPSDSCAKPLASGVGTVGPWSSEAASPGRMNARALASSLAICIETSWRWNCCGARTQSFLPAQRLSPFEQCGELFESLEHGARVTASPCNESHLPSRLGVTEEASASGWSEGSEGILNVLLQPRADPQAACEVLTERAKALEVLLLYQEGLYEWLPPFRWLLAEVLPAMKVPLHLRQFKVSNATKPEALPVYAAALVVVVAYHKVNHFDFAAYAAYARTRGADLLGLLHLGHEVQWETNDQAEDLLSWGTRRADGARARRKRDLAHYFEDYRQFDFVLRQHFSLAYANSSLYLPLGPGWGWVLKPRRLLKASRRTNLCLTALWRPLDFEYHWDRGELLELLTKDTRLCNITGKWVTAYDEQLMNSALSLCPFGSSPETYRLWESVLSGAVVVMTRATFVTAMRAPFILLNSWHELPSLLQKLRSRPDLLDQLQEQQSKWFNAYMQSLRHQLKALGNLVLPSLGLSSREPLGKGHGARGDGDSDHAATVLLHEEDQLQAVQLTERDARRAPDLCEQRRARSADGGSSQLSQLLTGHKVAMEHRECINILRHMKEAQVEADDISRNALAFACAWPLALDLAASDAVGLGTKVAACEATAQWQLTLELLRSSAQRRVLPNRIVCNAAITVCGSCSRWQHALALLRAMDGRRLRAEVADFNASMQALGGEAWGRCLRLLEEVLQRRLLPSSVTLQTAVSVCQGEWRRALQLAESSPFPSASAPSEAPWPWQLAMLDEMRAGAGQELGPARRSAFAKSWRRAVASLQGETTVGFNAALAACRQRGKWQAGLQLFNAMRCVALEPSDITFLTAISICEAAPHISDQWPTALEFLSFRTERFGTADSGAFNSAINACEKAGQWQAALWLLASMEAARLADEISYNAGISACSKGSQWETALALLATMPYVEIQPTVITLNSATTACEKAGCWQHALALLLAAGSLADAVSWSAAISACEKAGQWLQALELLAAMTVSPNVITHNAAISACEKGRQWPRALHLLVAMRSAGCPQDHISFCAAVSACEKTGQWCQILSAVSSMQARSFSPNRIIHNAAVGACEKGPIPAYLKGLRLIASA</sequence>
<evidence type="ECO:0000313" key="4">
    <source>
        <dbReference type="EMBL" id="CAJ1372453.1"/>
    </source>
</evidence>
<organism evidence="4 5">
    <name type="scientific">Effrenium voratum</name>
    <dbReference type="NCBI Taxonomy" id="2562239"/>
    <lineage>
        <taxon>Eukaryota</taxon>
        <taxon>Sar</taxon>
        <taxon>Alveolata</taxon>
        <taxon>Dinophyceae</taxon>
        <taxon>Suessiales</taxon>
        <taxon>Symbiodiniaceae</taxon>
        <taxon>Effrenium</taxon>
    </lineage>
</organism>
<reference evidence="4" key="1">
    <citation type="submission" date="2023-08" db="EMBL/GenBank/DDBJ databases">
        <authorList>
            <person name="Chen Y."/>
            <person name="Shah S."/>
            <person name="Dougan E. K."/>
            <person name="Thang M."/>
            <person name="Chan C."/>
        </authorList>
    </citation>
    <scope>NUCLEOTIDE SEQUENCE</scope>
</reference>
<evidence type="ECO:0000259" key="3">
    <source>
        <dbReference type="Pfam" id="PF24785"/>
    </source>
</evidence>